<sequence length="260" mass="27222">GFGRGFRGPQKALCGDLGLSIPQEPSLGPPPSTLWGPHFSPSLAGGRPPPAPQIGVLTLPPPPAPALSCETCRSSGPTCSGRLKVCEAEKDACVTVVGLSVTGKKKSLDTSKSCIKFKDCYSGFISTTLGQQDHMVSNSHCCQEDGCNQGSIPSPENNSTVNGLHCPSCMAAFHDTCAGEKVVQCVGPETHCIYFSGTVQTGFFTTKFATRGCASKSACHAQVGAEVPSITYTYELRRADCVPAQKPPRRVRKGARSSAS</sequence>
<organism evidence="8 9">
    <name type="scientific">Monodelphis domestica</name>
    <name type="common">Gray short-tailed opossum</name>
    <dbReference type="NCBI Taxonomy" id="13616"/>
    <lineage>
        <taxon>Eukaryota</taxon>
        <taxon>Metazoa</taxon>
        <taxon>Chordata</taxon>
        <taxon>Craniata</taxon>
        <taxon>Vertebrata</taxon>
        <taxon>Euteleostomi</taxon>
        <taxon>Mammalia</taxon>
        <taxon>Metatheria</taxon>
        <taxon>Didelphimorphia</taxon>
        <taxon>Didelphidae</taxon>
        <taxon>Monodelphis</taxon>
    </lineage>
</organism>
<dbReference type="InterPro" id="IPR045860">
    <property type="entry name" value="Snake_toxin-like_sf"/>
</dbReference>
<dbReference type="Pfam" id="PF02988">
    <property type="entry name" value="PLA2_inh"/>
    <property type="match status" value="1"/>
</dbReference>
<evidence type="ECO:0000256" key="3">
    <source>
        <dbReference type="ARBA" id="ARBA00022525"/>
    </source>
</evidence>
<protein>
    <submittedName>
        <fullName evidence="8">Phospholipase A2 inhibitor and LY6/PLAUR domain containing</fullName>
    </submittedName>
</protein>
<evidence type="ECO:0000259" key="7">
    <source>
        <dbReference type="Pfam" id="PF02988"/>
    </source>
</evidence>
<dbReference type="GO" id="GO:0004859">
    <property type="term" value="F:phospholipase inhibitor activity"/>
    <property type="evidence" value="ECO:0007669"/>
    <property type="project" value="InterPro"/>
</dbReference>
<name>A0A5F8GI90_MONDO</name>
<feature type="domain" description="UPAR/Ly6" evidence="6">
    <location>
        <begin position="162"/>
        <end position="227"/>
    </location>
</feature>
<dbReference type="PANTHER" id="PTHR20914">
    <property type="entry name" value="LY6/PLAUR DOMAIN-CONTAINING PROTEIN 8"/>
    <property type="match status" value="1"/>
</dbReference>
<dbReference type="CDD" id="cd23571">
    <property type="entry name" value="TFP_LU_ECD_PINLYP_rpt1"/>
    <property type="match status" value="1"/>
</dbReference>
<dbReference type="GO" id="GO:0005576">
    <property type="term" value="C:extracellular region"/>
    <property type="evidence" value="ECO:0007669"/>
    <property type="project" value="UniProtKB-SubCell"/>
</dbReference>
<gene>
    <name evidence="8" type="primary">PINLYP</name>
</gene>
<keyword evidence="9" id="KW-1185">Reference proteome</keyword>
<dbReference type="Ensembl" id="ENSMODT00000083174.1">
    <property type="protein sequence ID" value="ENSMODP00000046876.1"/>
    <property type="gene ID" value="ENSMODG00000003458.4"/>
</dbReference>
<comment type="similarity">
    <text evidence="2">Belongs to the CNF-like-inhibitor family.</text>
</comment>
<feature type="region of interest" description="Disordered" evidence="5">
    <location>
        <begin position="19"/>
        <end position="53"/>
    </location>
</feature>
<dbReference type="InterPro" id="IPR050918">
    <property type="entry name" value="CNF-like_PLA2_Inhibitor"/>
</dbReference>
<dbReference type="GeneTree" id="ENSGT00730000111229"/>
<dbReference type="AlphaFoldDB" id="A0A5F8GI90"/>
<dbReference type="PANTHER" id="PTHR20914:SF25">
    <property type="entry name" value="PHOSPHOLIPASE A2 INHIBITOR AND LY6_PLAUR DOMAIN-CONTAINING PROTEIN"/>
    <property type="match status" value="1"/>
</dbReference>
<evidence type="ECO:0000256" key="2">
    <source>
        <dbReference type="ARBA" id="ARBA00006570"/>
    </source>
</evidence>
<reference evidence="8" key="3">
    <citation type="submission" date="2025-09" db="UniProtKB">
        <authorList>
            <consortium name="Ensembl"/>
        </authorList>
    </citation>
    <scope>IDENTIFICATION</scope>
</reference>
<proteinExistence type="inferred from homology"/>
<dbReference type="CDD" id="cd23572">
    <property type="entry name" value="TFP_LU_ECD_PINLYP_rpt2"/>
    <property type="match status" value="1"/>
</dbReference>
<evidence type="ECO:0000256" key="4">
    <source>
        <dbReference type="ARBA" id="ARBA00023157"/>
    </source>
</evidence>
<keyword evidence="3" id="KW-0964">Secreted</keyword>
<evidence type="ECO:0000256" key="1">
    <source>
        <dbReference type="ARBA" id="ARBA00004613"/>
    </source>
</evidence>
<evidence type="ECO:0000256" key="5">
    <source>
        <dbReference type="SAM" id="MobiDB-lite"/>
    </source>
</evidence>
<dbReference type="InParanoid" id="A0A5F8GI90"/>
<dbReference type="SUPFAM" id="SSF57302">
    <property type="entry name" value="Snake toxin-like"/>
    <property type="match status" value="2"/>
</dbReference>
<reference evidence="8" key="2">
    <citation type="submission" date="2025-08" db="UniProtKB">
        <authorList>
            <consortium name="Ensembl"/>
        </authorList>
    </citation>
    <scope>IDENTIFICATION</scope>
</reference>
<dbReference type="FunCoup" id="A0A5F8GI90">
    <property type="interactions" value="1"/>
</dbReference>
<evidence type="ECO:0000313" key="8">
    <source>
        <dbReference type="Ensembl" id="ENSMODP00000046876.1"/>
    </source>
</evidence>
<dbReference type="Proteomes" id="UP000002280">
    <property type="component" value="Unplaced"/>
</dbReference>
<reference evidence="8" key="1">
    <citation type="journal article" date="2007" name="Nature">
        <title>Genome of the marsupial Monodelphis domestica reveals innovation in non-coding sequences.</title>
        <authorList>
            <person name="Mikkelsen T.S."/>
            <person name="Wakefield M.J."/>
            <person name="Aken B."/>
            <person name="Amemiya C.T."/>
            <person name="Chang J.L."/>
            <person name="Duke S."/>
            <person name="Garber M."/>
            <person name="Gentles A.J."/>
            <person name="Goodstadt L."/>
            <person name="Heger A."/>
            <person name="Jurka J."/>
            <person name="Kamal M."/>
            <person name="Mauceli E."/>
            <person name="Searle S.M."/>
            <person name="Sharpe T."/>
            <person name="Baker M.L."/>
            <person name="Batzer M.A."/>
            <person name="Benos P.V."/>
            <person name="Belov K."/>
            <person name="Clamp M."/>
            <person name="Cook A."/>
            <person name="Cuff J."/>
            <person name="Das R."/>
            <person name="Davidow L."/>
            <person name="Deakin J.E."/>
            <person name="Fazzari M.J."/>
            <person name="Glass J.L."/>
            <person name="Grabherr M."/>
            <person name="Greally J.M."/>
            <person name="Gu W."/>
            <person name="Hore T.A."/>
            <person name="Huttley G.A."/>
            <person name="Kleber M."/>
            <person name="Jirtle R.L."/>
            <person name="Koina E."/>
            <person name="Lee J.T."/>
            <person name="Mahony S."/>
            <person name="Marra M.A."/>
            <person name="Miller R.D."/>
            <person name="Nicholls R.D."/>
            <person name="Oda M."/>
            <person name="Papenfuss A.T."/>
            <person name="Parra Z.E."/>
            <person name="Pollock D.D."/>
            <person name="Ray D.A."/>
            <person name="Schein J.E."/>
            <person name="Speed T.P."/>
            <person name="Thompson K."/>
            <person name="VandeBerg J.L."/>
            <person name="Wade C.M."/>
            <person name="Walker J.A."/>
            <person name="Waters P.D."/>
            <person name="Webber C."/>
            <person name="Weidman J.R."/>
            <person name="Xie X."/>
            <person name="Zody M.C."/>
            <person name="Baldwin J."/>
            <person name="Abdouelleil A."/>
            <person name="Abdulkadir J."/>
            <person name="Abebe A."/>
            <person name="Abera B."/>
            <person name="Abreu J."/>
            <person name="Acer S.C."/>
            <person name="Aftuck L."/>
            <person name="Alexander A."/>
            <person name="An P."/>
            <person name="Anderson E."/>
            <person name="Anderson S."/>
            <person name="Arachi H."/>
            <person name="Azer M."/>
            <person name="Bachantsang P."/>
            <person name="Barry A."/>
            <person name="Bayul T."/>
            <person name="Berlin A."/>
            <person name="Bessette D."/>
            <person name="Bloom T."/>
            <person name="Bloom T."/>
            <person name="Boguslavskiy L."/>
            <person name="Bonnet C."/>
            <person name="Boukhgalter B."/>
            <person name="Bourzgui I."/>
            <person name="Brown A."/>
            <person name="Cahill P."/>
            <person name="Channer S."/>
            <person name="Cheshatsang Y."/>
            <person name="Chuda L."/>
            <person name="Citroen M."/>
            <person name="Collymore A."/>
            <person name="Cooke P."/>
            <person name="Costello M."/>
            <person name="D'Aco K."/>
            <person name="Daza R."/>
            <person name="De Haan G."/>
            <person name="DeGray S."/>
            <person name="DeMaso C."/>
            <person name="Dhargay N."/>
            <person name="Dooley K."/>
            <person name="Dooley E."/>
            <person name="Doricent M."/>
            <person name="Dorje P."/>
            <person name="Dorjee K."/>
            <person name="Dupes A."/>
            <person name="Elong R."/>
            <person name="Falk J."/>
            <person name="Farina A."/>
            <person name="Faro S."/>
            <person name="Ferguson D."/>
            <person name="Fisher S."/>
            <person name="Foley C.D."/>
            <person name="Franke A."/>
            <person name="Friedrich D."/>
            <person name="Gadbois L."/>
            <person name="Gearin G."/>
            <person name="Gearin C.R."/>
            <person name="Giannoukos G."/>
            <person name="Goode T."/>
            <person name="Graham J."/>
            <person name="Grandbois E."/>
            <person name="Grewal S."/>
            <person name="Gyaltsen K."/>
            <person name="Hafez N."/>
            <person name="Hagos B."/>
            <person name="Hall J."/>
            <person name="Henson C."/>
            <person name="Hollinger A."/>
            <person name="Honan T."/>
            <person name="Huard M.D."/>
            <person name="Hughes L."/>
            <person name="Hurhula B."/>
            <person name="Husby M.E."/>
            <person name="Kamat A."/>
            <person name="Kanga B."/>
            <person name="Kashin S."/>
            <person name="Khazanovich D."/>
            <person name="Kisner P."/>
            <person name="Lance K."/>
            <person name="Lara M."/>
            <person name="Lee W."/>
            <person name="Lennon N."/>
            <person name="Letendre F."/>
            <person name="LeVine R."/>
            <person name="Lipovsky A."/>
            <person name="Liu X."/>
            <person name="Liu J."/>
            <person name="Liu S."/>
            <person name="Lokyitsang T."/>
            <person name="Lokyitsang Y."/>
            <person name="Lubonja R."/>
            <person name="Lui A."/>
            <person name="MacDonald P."/>
            <person name="Magnisalis V."/>
            <person name="Maru K."/>
            <person name="Matthews C."/>
            <person name="McCusker W."/>
            <person name="McDonough S."/>
            <person name="Mehta T."/>
            <person name="Meldrim J."/>
            <person name="Meneus L."/>
            <person name="Mihai O."/>
            <person name="Mihalev A."/>
            <person name="Mihova T."/>
            <person name="Mittelman R."/>
            <person name="Mlenga V."/>
            <person name="Montmayeur A."/>
            <person name="Mulrain L."/>
            <person name="Navidi A."/>
            <person name="Naylor J."/>
            <person name="Negash T."/>
            <person name="Nguyen T."/>
            <person name="Nguyen N."/>
            <person name="Nicol R."/>
            <person name="Norbu C."/>
            <person name="Norbu N."/>
            <person name="Novod N."/>
            <person name="O'Neill B."/>
            <person name="Osman S."/>
            <person name="Markiewicz E."/>
            <person name="Oyono O.L."/>
            <person name="Patti C."/>
            <person name="Phunkhang P."/>
            <person name="Pierre F."/>
            <person name="Priest M."/>
            <person name="Raghuraman S."/>
            <person name="Rege F."/>
            <person name="Reyes R."/>
            <person name="Rise C."/>
            <person name="Rogov P."/>
            <person name="Ross K."/>
            <person name="Ryan E."/>
            <person name="Settipalli S."/>
            <person name="Shea T."/>
            <person name="Sherpa N."/>
            <person name="Shi L."/>
            <person name="Shih D."/>
            <person name="Sparrow T."/>
            <person name="Spaulding J."/>
            <person name="Stalker J."/>
            <person name="Stange-Thomann N."/>
            <person name="Stavropoulos S."/>
            <person name="Stone C."/>
            <person name="Strader C."/>
            <person name="Tesfaye S."/>
            <person name="Thomson T."/>
            <person name="Thoulutsang Y."/>
            <person name="Thoulutsang D."/>
            <person name="Topham K."/>
            <person name="Topping I."/>
            <person name="Tsamla T."/>
            <person name="Vassiliev H."/>
            <person name="Vo A."/>
            <person name="Wangchuk T."/>
            <person name="Wangdi T."/>
            <person name="Weiand M."/>
            <person name="Wilkinson J."/>
            <person name="Wilson A."/>
            <person name="Yadav S."/>
            <person name="Young G."/>
            <person name="Yu Q."/>
            <person name="Zembek L."/>
            <person name="Zhong D."/>
            <person name="Zimmer A."/>
            <person name="Zwirko Z."/>
            <person name="Jaffe D.B."/>
            <person name="Alvarez P."/>
            <person name="Brockman W."/>
            <person name="Butler J."/>
            <person name="Chin C."/>
            <person name="Gnerre S."/>
            <person name="MacCallum I."/>
            <person name="Graves J.A."/>
            <person name="Ponting C.P."/>
            <person name="Breen M."/>
            <person name="Samollow P.B."/>
            <person name="Lander E.S."/>
            <person name="Lindblad-Toh K."/>
        </authorList>
    </citation>
    <scope>NUCLEOTIDE SEQUENCE [LARGE SCALE GENOMIC DNA]</scope>
</reference>
<keyword evidence="4" id="KW-1015">Disulfide bond</keyword>
<evidence type="ECO:0000313" key="9">
    <source>
        <dbReference type="Proteomes" id="UP000002280"/>
    </source>
</evidence>
<dbReference type="Gene3D" id="2.10.60.10">
    <property type="entry name" value="CD59"/>
    <property type="match status" value="2"/>
</dbReference>
<dbReference type="STRING" id="13616.ENSMODP00000046876"/>
<dbReference type="InterPro" id="IPR004126">
    <property type="entry name" value="PLipase_A2_inh_N"/>
</dbReference>
<evidence type="ECO:0000259" key="6">
    <source>
        <dbReference type="Pfam" id="PF00021"/>
    </source>
</evidence>
<dbReference type="Bgee" id="ENSMODG00000003458">
    <property type="expression patterns" value="Expressed in testis and 12 other cell types or tissues"/>
</dbReference>
<accession>A0A5F8GI90</accession>
<dbReference type="Pfam" id="PF00021">
    <property type="entry name" value="UPAR_LY6"/>
    <property type="match status" value="1"/>
</dbReference>
<feature type="domain" description="Phospholipase A2 inhibitor N-terminal" evidence="7">
    <location>
        <begin position="68"/>
        <end position="148"/>
    </location>
</feature>
<comment type="subcellular location">
    <subcellularLocation>
        <location evidence="1">Secreted</location>
    </subcellularLocation>
</comment>
<dbReference type="InterPro" id="IPR016054">
    <property type="entry name" value="LY6_UPA_recep-like"/>
</dbReference>